<dbReference type="EMBL" id="ML170179">
    <property type="protein sequence ID" value="TDL21621.1"/>
    <property type="molecule type" value="Genomic_DNA"/>
</dbReference>
<feature type="transmembrane region" description="Helical" evidence="1">
    <location>
        <begin position="226"/>
        <end position="247"/>
    </location>
</feature>
<feature type="transmembrane region" description="Helical" evidence="1">
    <location>
        <begin position="12"/>
        <end position="36"/>
    </location>
</feature>
<dbReference type="Pfam" id="PF20152">
    <property type="entry name" value="DUF6534"/>
    <property type="match status" value="1"/>
</dbReference>
<sequence length="297" mass="33389">MAIATTVGNTFGVAFIGLVISAVIYGLTLLQTFHYYKRYPHDPRQLKWIVGILTFADTMHLALSTAAIYWYLVSNFGNFPNLGLTHWTMNIQNQFNGIVTAGVQLFFARRIYHLSKNKYILIILVTLTSVYFFFGIYFTVHAFQHKAFADYVEIIWVPAGGIGSAAVVDVIIASSMVYFLRKSRTGFAKTDTLISTLVMYSINTGLLSSILATLSAILYAAMPNNLIWLCFFWMGGKIYVNSFLAMLNSRESLRLMASQANSYHLSDIRNGSKHVTRGQAASMVEEVYKYPDELPPE</sequence>
<organism evidence="3 4">
    <name type="scientific">Rickenella mellea</name>
    <dbReference type="NCBI Taxonomy" id="50990"/>
    <lineage>
        <taxon>Eukaryota</taxon>
        <taxon>Fungi</taxon>
        <taxon>Dikarya</taxon>
        <taxon>Basidiomycota</taxon>
        <taxon>Agaricomycotina</taxon>
        <taxon>Agaricomycetes</taxon>
        <taxon>Hymenochaetales</taxon>
        <taxon>Rickenellaceae</taxon>
        <taxon>Rickenella</taxon>
    </lineage>
</organism>
<reference evidence="3 4" key="1">
    <citation type="submission" date="2018-06" db="EMBL/GenBank/DDBJ databases">
        <title>A transcriptomic atlas of mushroom development highlights an independent origin of complex multicellularity.</title>
        <authorList>
            <consortium name="DOE Joint Genome Institute"/>
            <person name="Krizsan K."/>
            <person name="Almasi E."/>
            <person name="Merenyi Z."/>
            <person name="Sahu N."/>
            <person name="Viragh M."/>
            <person name="Koszo T."/>
            <person name="Mondo S."/>
            <person name="Kiss B."/>
            <person name="Balint B."/>
            <person name="Kues U."/>
            <person name="Barry K."/>
            <person name="Hegedus J.C."/>
            <person name="Henrissat B."/>
            <person name="Johnson J."/>
            <person name="Lipzen A."/>
            <person name="Ohm R."/>
            <person name="Nagy I."/>
            <person name="Pangilinan J."/>
            <person name="Yan J."/>
            <person name="Xiong Y."/>
            <person name="Grigoriev I.V."/>
            <person name="Hibbett D.S."/>
            <person name="Nagy L.G."/>
        </authorList>
    </citation>
    <scope>NUCLEOTIDE SEQUENCE [LARGE SCALE GENOMIC DNA]</scope>
    <source>
        <strain evidence="3 4">SZMC22713</strain>
    </source>
</reference>
<accession>A0A4Y7Q2R9</accession>
<dbReference type="OrthoDB" id="2535105at2759"/>
<dbReference type="VEuPathDB" id="FungiDB:BD410DRAFT_285886"/>
<keyword evidence="1" id="KW-0812">Transmembrane</keyword>
<keyword evidence="4" id="KW-1185">Reference proteome</keyword>
<evidence type="ECO:0000313" key="4">
    <source>
        <dbReference type="Proteomes" id="UP000294933"/>
    </source>
</evidence>
<feature type="transmembrane region" description="Helical" evidence="1">
    <location>
        <begin position="120"/>
        <end position="143"/>
    </location>
</feature>
<dbReference type="PANTHER" id="PTHR40465:SF1">
    <property type="entry name" value="DUF6534 DOMAIN-CONTAINING PROTEIN"/>
    <property type="match status" value="1"/>
</dbReference>
<evidence type="ECO:0000313" key="3">
    <source>
        <dbReference type="EMBL" id="TDL21621.1"/>
    </source>
</evidence>
<feature type="transmembrane region" description="Helical" evidence="1">
    <location>
        <begin position="155"/>
        <end position="180"/>
    </location>
</feature>
<name>A0A4Y7Q2R9_9AGAM</name>
<dbReference type="AlphaFoldDB" id="A0A4Y7Q2R9"/>
<keyword evidence="1" id="KW-0472">Membrane</keyword>
<dbReference type="InterPro" id="IPR045339">
    <property type="entry name" value="DUF6534"/>
</dbReference>
<dbReference type="Proteomes" id="UP000294933">
    <property type="component" value="Unassembled WGS sequence"/>
</dbReference>
<feature type="transmembrane region" description="Helical" evidence="1">
    <location>
        <begin position="192"/>
        <end position="220"/>
    </location>
</feature>
<dbReference type="PANTHER" id="PTHR40465">
    <property type="entry name" value="CHROMOSOME 1, WHOLE GENOME SHOTGUN SEQUENCE"/>
    <property type="match status" value="1"/>
</dbReference>
<keyword evidence="1" id="KW-1133">Transmembrane helix</keyword>
<feature type="domain" description="DUF6534" evidence="2">
    <location>
        <begin position="165"/>
        <end position="252"/>
    </location>
</feature>
<evidence type="ECO:0000256" key="1">
    <source>
        <dbReference type="SAM" id="Phobius"/>
    </source>
</evidence>
<proteinExistence type="predicted"/>
<evidence type="ECO:0000259" key="2">
    <source>
        <dbReference type="Pfam" id="PF20152"/>
    </source>
</evidence>
<gene>
    <name evidence="3" type="ORF">BD410DRAFT_285886</name>
</gene>
<protein>
    <recommendedName>
        <fullName evidence="2">DUF6534 domain-containing protein</fullName>
    </recommendedName>
</protein>
<feature type="transmembrane region" description="Helical" evidence="1">
    <location>
        <begin position="48"/>
        <end position="71"/>
    </location>
</feature>